<gene>
    <name evidence="7" type="ORF">BDY21DRAFT_323575</name>
</gene>
<proteinExistence type="inferred from homology"/>
<dbReference type="AlphaFoldDB" id="A0A6A6NVH3"/>
<dbReference type="CDD" id="cd11060">
    <property type="entry name" value="CYP57A1-like"/>
    <property type="match status" value="1"/>
</dbReference>
<accession>A0A6A6NVH3</accession>
<dbReference type="PROSITE" id="PS00086">
    <property type="entry name" value="CYTOCHROME_P450"/>
    <property type="match status" value="1"/>
</dbReference>
<feature type="transmembrane region" description="Helical" evidence="6">
    <location>
        <begin position="16"/>
        <end position="34"/>
    </location>
</feature>
<dbReference type="FunFam" id="1.10.630.10:FF:000050">
    <property type="entry name" value="Cytochrome P450 monooxygenase"/>
    <property type="match status" value="1"/>
</dbReference>
<evidence type="ECO:0000256" key="2">
    <source>
        <dbReference type="ARBA" id="ARBA00022723"/>
    </source>
</evidence>
<evidence type="ECO:0000256" key="6">
    <source>
        <dbReference type="SAM" id="Phobius"/>
    </source>
</evidence>
<dbReference type="Proteomes" id="UP000799766">
    <property type="component" value="Unassembled WGS sequence"/>
</dbReference>
<dbReference type="InterPro" id="IPR050121">
    <property type="entry name" value="Cytochrome_P450_monoxygenase"/>
</dbReference>
<dbReference type="Gene3D" id="1.10.630.10">
    <property type="entry name" value="Cytochrome P450"/>
    <property type="match status" value="1"/>
</dbReference>
<keyword evidence="5" id="KW-0503">Monooxygenase</keyword>
<protein>
    <submittedName>
        <fullName evidence="7">Cytochrome P450</fullName>
    </submittedName>
</protein>
<dbReference type="GO" id="GO:0016705">
    <property type="term" value="F:oxidoreductase activity, acting on paired donors, with incorporation or reduction of molecular oxygen"/>
    <property type="evidence" value="ECO:0007669"/>
    <property type="project" value="InterPro"/>
</dbReference>
<dbReference type="InterPro" id="IPR001128">
    <property type="entry name" value="Cyt_P450"/>
</dbReference>
<dbReference type="GO" id="GO:0020037">
    <property type="term" value="F:heme binding"/>
    <property type="evidence" value="ECO:0007669"/>
    <property type="project" value="InterPro"/>
</dbReference>
<comment type="cofactor">
    <cofactor evidence="1 4">
        <name>heme</name>
        <dbReference type="ChEBI" id="CHEBI:30413"/>
    </cofactor>
</comment>
<dbReference type="PRINTS" id="PR00385">
    <property type="entry name" value="P450"/>
</dbReference>
<sequence length="508" mass="57593">MISQQIQLENVHVWDFAWFACGAAVLLWILKRMLDEIISPLRKLPGPFMARFSRLWYLKQVWKGNFEQTNIALHRKYGPIVRITPNEYSIDDVEAVRNIYGHGTNFIKSPWYYASGRPGQSPSKDLFTDRDAKRHAANRRKVAALYSTTNLMKMEPAISECTDLLTERFLELAKSGAVVNMQHYLQCFAFDVIGLVTVGNRFGFLDNGQDKLDIFSDLHAYLRYCATVGIFSEWHRIVFKIFQLLSSKGMANMVKFTNNQIQERLAADDIEGKPTSNDDFLGRILAMHQEAPDKFSMENVFTVCLTNIGAGSDTTSVSLSAILHNLIVCPDSMRKLRAEIDEKARSAEISNPVTYQESLKLPYLQAVIKEGLRMHPATGLPLGRVVPQGGATIAGSYFPEGTVVGINTWVAHSNKHVFGEDAEVFRPERWLESEERTARMERYHLAFGHGSRTCIGKNISLMEISKLIPQLVRTFDFALANSGEKLETDNVWFVKQKNFYCKVAVRSK</sequence>
<evidence type="ECO:0000256" key="4">
    <source>
        <dbReference type="PIRSR" id="PIRSR602401-1"/>
    </source>
</evidence>
<keyword evidence="8" id="KW-1185">Reference proteome</keyword>
<reference evidence="7" key="1">
    <citation type="journal article" date="2020" name="Stud. Mycol.">
        <title>101 Dothideomycetes genomes: a test case for predicting lifestyles and emergence of pathogens.</title>
        <authorList>
            <person name="Haridas S."/>
            <person name="Albert R."/>
            <person name="Binder M."/>
            <person name="Bloem J."/>
            <person name="Labutti K."/>
            <person name="Salamov A."/>
            <person name="Andreopoulos B."/>
            <person name="Baker S."/>
            <person name="Barry K."/>
            <person name="Bills G."/>
            <person name="Bluhm B."/>
            <person name="Cannon C."/>
            <person name="Castanera R."/>
            <person name="Culley D."/>
            <person name="Daum C."/>
            <person name="Ezra D."/>
            <person name="Gonzalez J."/>
            <person name="Henrissat B."/>
            <person name="Kuo A."/>
            <person name="Liang C."/>
            <person name="Lipzen A."/>
            <person name="Lutzoni F."/>
            <person name="Magnuson J."/>
            <person name="Mondo S."/>
            <person name="Nolan M."/>
            <person name="Ohm R."/>
            <person name="Pangilinan J."/>
            <person name="Park H.-J."/>
            <person name="Ramirez L."/>
            <person name="Alfaro M."/>
            <person name="Sun H."/>
            <person name="Tritt A."/>
            <person name="Yoshinaga Y."/>
            <person name="Zwiers L.-H."/>
            <person name="Turgeon B."/>
            <person name="Goodwin S."/>
            <person name="Spatafora J."/>
            <person name="Crous P."/>
            <person name="Grigoriev I."/>
        </authorList>
    </citation>
    <scope>NUCLEOTIDE SEQUENCE</scope>
    <source>
        <strain evidence="7">ATCC 16933</strain>
    </source>
</reference>
<dbReference type="InterPro" id="IPR002401">
    <property type="entry name" value="Cyt_P450_E_grp-I"/>
</dbReference>
<evidence type="ECO:0000313" key="7">
    <source>
        <dbReference type="EMBL" id="KAF2455785.1"/>
    </source>
</evidence>
<feature type="binding site" description="axial binding residue" evidence="4">
    <location>
        <position position="454"/>
    </location>
    <ligand>
        <name>heme</name>
        <dbReference type="ChEBI" id="CHEBI:30413"/>
    </ligand>
    <ligandPart>
        <name>Fe</name>
        <dbReference type="ChEBI" id="CHEBI:18248"/>
    </ligandPart>
</feature>
<comment type="similarity">
    <text evidence="5">Belongs to the cytochrome P450 family.</text>
</comment>
<evidence type="ECO:0000256" key="1">
    <source>
        <dbReference type="ARBA" id="ARBA00001971"/>
    </source>
</evidence>
<keyword evidence="6" id="KW-0472">Membrane</keyword>
<dbReference type="SUPFAM" id="SSF48264">
    <property type="entry name" value="Cytochrome P450"/>
    <property type="match status" value="1"/>
</dbReference>
<evidence type="ECO:0000313" key="8">
    <source>
        <dbReference type="Proteomes" id="UP000799766"/>
    </source>
</evidence>
<evidence type="ECO:0000256" key="3">
    <source>
        <dbReference type="ARBA" id="ARBA00023004"/>
    </source>
</evidence>
<keyword evidence="3 4" id="KW-0408">Iron</keyword>
<dbReference type="InterPro" id="IPR036396">
    <property type="entry name" value="Cyt_P450_sf"/>
</dbReference>
<name>A0A6A6NVH3_9PEZI</name>
<keyword evidence="2 4" id="KW-0479">Metal-binding</keyword>
<dbReference type="PANTHER" id="PTHR24305">
    <property type="entry name" value="CYTOCHROME P450"/>
    <property type="match status" value="1"/>
</dbReference>
<evidence type="ECO:0000256" key="5">
    <source>
        <dbReference type="RuleBase" id="RU000461"/>
    </source>
</evidence>
<dbReference type="InterPro" id="IPR017972">
    <property type="entry name" value="Cyt_P450_CS"/>
</dbReference>
<dbReference type="GO" id="GO:0004497">
    <property type="term" value="F:monooxygenase activity"/>
    <property type="evidence" value="ECO:0007669"/>
    <property type="project" value="UniProtKB-KW"/>
</dbReference>
<dbReference type="OrthoDB" id="3934656at2759"/>
<dbReference type="EMBL" id="MU001685">
    <property type="protein sequence ID" value="KAF2455785.1"/>
    <property type="molecule type" value="Genomic_DNA"/>
</dbReference>
<keyword evidence="6" id="KW-0812">Transmembrane</keyword>
<keyword evidence="6" id="KW-1133">Transmembrane helix</keyword>
<keyword evidence="5" id="KW-0560">Oxidoreductase</keyword>
<keyword evidence="4 5" id="KW-0349">Heme</keyword>
<dbReference type="PRINTS" id="PR00463">
    <property type="entry name" value="EP450I"/>
</dbReference>
<dbReference type="Pfam" id="PF00067">
    <property type="entry name" value="p450"/>
    <property type="match status" value="1"/>
</dbReference>
<organism evidence="7 8">
    <name type="scientific">Lineolata rhizophorae</name>
    <dbReference type="NCBI Taxonomy" id="578093"/>
    <lineage>
        <taxon>Eukaryota</taxon>
        <taxon>Fungi</taxon>
        <taxon>Dikarya</taxon>
        <taxon>Ascomycota</taxon>
        <taxon>Pezizomycotina</taxon>
        <taxon>Dothideomycetes</taxon>
        <taxon>Dothideomycetes incertae sedis</taxon>
        <taxon>Lineolatales</taxon>
        <taxon>Lineolataceae</taxon>
        <taxon>Lineolata</taxon>
    </lineage>
</organism>
<dbReference type="PANTHER" id="PTHR24305:SF190">
    <property type="entry name" value="P450, PUTATIVE (EUROFUNG)-RELATED"/>
    <property type="match status" value="1"/>
</dbReference>
<dbReference type="GO" id="GO:0005506">
    <property type="term" value="F:iron ion binding"/>
    <property type="evidence" value="ECO:0007669"/>
    <property type="project" value="InterPro"/>
</dbReference>